<name>A0A6G2B8F0_9ACTN</name>
<protein>
    <submittedName>
        <fullName evidence="1">Uncharacterized protein</fullName>
    </submittedName>
</protein>
<evidence type="ECO:0000313" key="2">
    <source>
        <dbReference type="Proteomes" id="UP000473014"/>
    </source>
</evidence>
<organism evidence="1 2">
    <name type="scientific">Streptomyces taklimakanensis</name>
    <dbReference type="NCBI Taxonomy" id="2569853"/>
    <lineage>
        <taxon>Bacteria</taxon>
        <taxon>Bacillati</taxon>
        <taxon>Actinomycetota</taxon>
        <taxon>Actinomycetes</taxon>
        <taxon>Kitasatosporales</taxon>
        <taxon>Streptomycetaceae</taxon>
        <taxon>Streptomyces</taxon>
    </lineage>
</organism>
<dbReference type="OrthoDB" id="9786155at2"/>
<comment type="caution">
    <text evidence="1">The sequence shown here is derived from an EMBL/GenBank/DDBJ whole genome shotgun (WGS) entry which is preliminary data.</text>
</comment>
<accession>A0A6G2B8F0</accession>
<dbReference type="RefSeq" id="WP_155070024.1">
    <property type="nucleotide sequence ID" value="NZ_WIXO01000001.1"/>
</dbReference>
<dbReference type="Proteomes" id="UP000473014">
    <property type="component" value="Unassembled WGS sequence"/>
</dbReference>
<dbReference type="AlphaFoldDB" id="A0A6G2B8F0"/>
<evidence type="ECO:0000313" key="1">
    <source>
        <dbReference type="EMBL" id="MTE18349.1"/>
    </source>
</evidence>
<keyword evidence="2" id="KW-1185">Reference proteome</keyword>
<sequence length="52" mass="5978">MIQGLEYLEQGYTNAREWVDTTRAKLKTPSAQALAEAAEGMSITEWQRTYLR</sequence>
<dbReference type="EMBL" id="WIXO01000001">
    <property type="protein sequence ID" value="MTE18349.1"/>
    <property type="molecule type" value="Genomic_DNA"/>
</dbReference>
<proteinExistence type="predicted"/>
<gene>
    <name evidence="1" type="ORF">F0L17_04235</name>
</gene>
<reference evidence="1 2" key="1">
    <citation type="submission" date="2019-11" db="EMBL/GenBank/DDBJ databases">
        <authorList>
            <person name="Yuan L."/>
        </authorList>
    </citation>
    <scope>NUCLEOTIDE SEQUENCE [LARGE SCALE GENOMIC DNA]</scope>
    <source>
        <strain evidence="1 2">TRM43335</strain>
    </source>
</reference>